<comment type="caution">
    <text evidence="1">The sequence shown here is derived from an EMBL/GenBank/DDBJ whole genome shotgun (WGS) entry which is preliminary data.</text>
</comment>
<keyword evidence="2" id="KW-1185">Reference proteome</keyword>
<dbReference type="EMBL" id="MU860562">
    <property type="protein sequence ID" value="KAK4233418.1"/>
    <property type="molecule type" value="Genomic_DNA"/>
</dbReference>
<sequence>MCRRVPGRHWGLLRHLDAFAGALAYLGHTLGDHHHGLPQKIFGEAVAWSCGDPLTVSPGGLARPSWSWTGWKFTAKDIYLRIPPGQPLITFYRADQLEQPVWGPGPTDNYHYLAPNPKDFTPPTPAEAAREISLVEKSADSASDPYFPAGRVAEIRRRMATALPEVELLRRHLLVFAASSASLRMTISNQKCKHSHTETACWVPPPLGFLLHVLVTTENFDDFQTFVWAVSVL</sequence>
<name>A0AAN7H6W9_9PEZI</name>
<proteinExistence type="predicted"/>
<reference evidence="1" key="2">
    <citation type="submission" date="2023-05" db="EMBL/GenBank/DDBJ databases">
        <authorList>
            <consortium name="Lawrence Berkeley National Laboratory"/>
            <person name="Steindorff A."/>
            <person name="Hensen N."/>
            <person name="Bonometti L."/>
            <person name="Westerberg I."/>
            <person name="Brannstrom I.O."/>
            <person name="Guillou S."/>
            <person name="Cros-Aarteil S."/>
            <person name="Calhoun S."/>
            <person name="Haridas S."/>
            <person name="Kuo A."/>
            <person name="Mondo S."/>
            <person name="Pangilinan J."/>
            <person name="Riley R."/>
            <person name="Labutti K."/>
            <person name="Andreopoulos B."/>
            <person name="Lipzen A."/>
            <person name="Chen C."/>
            <person name="Yanf M."/>
            <person name="Daum C."/>
            <person name="Ng V."/>
            <person name="Clum A."/>
            <person name="Ohm R."/>
            <person name="Martin F."/>
            <person name="Silar P."/>
            <person name="Natvig D."/>
            <person name="Lalanne C."/>
            <person name="Gautier V."/>
            <person name="Ament-Velasquez S.L."/>
            <person name="Kruys A."/>
            <person name="Hutchinson M.I."/>
            <person name="Powell A.J."/>
            <person name="Barry K."/>
            <person name="Miller A.N."/>
            <person name="Grigoriev I.V."/>
            <person name="Debuchy R."/>
            <person name="Gladieux P."/>
            <person name="Thoren M.H."/>
            <person name="Johannesson H."/>
        </authorList>
    </citation>
    <scope>NUCLEOTIDE SEQUENCE</scope>
    <source>
        <strain evidence="1">CBS 532.94</strain>
    </source>
</reference>
<protein>
    <submittedName>
        <fullName evidence="1">Uncharacterized protein</fullName>
    </submittedName>
</protein>
<organism evidence="1 2">
    <name type="scientific">Achaetomium macrosporum</name>
    <dbReference type="NCBI Taxonomy" id="79813"/>
    <lineage>
        <taxon>Eukaryota</taxon>
        <taxon>Fungi</taxon>
        <taxon>Dikarya</taxon>
        <taxon>Ascomycota</taxon>
        <taxon>Pezizomycotina</taxon>
        <taxon>Sordariomycetes</taxon>
        <taxon>Sordariomycetidae</taxon>
        <taxon>Sordariales</taxon>
        <taxon>Chaetomiaceae</taxon>
        <taxon>Achaetomium</taxon>
    </lineage>
</organism>
<gene>
    <name evidence="1" type="ORF">C8A03DRAFT_38875</name>
</gene>
<reference evidence="1" key="1">
    <citation type="journal article" date="2023" name="Mol. Phylogenet. Evol.">
        <title>Genome-scale phylogeny and comparative genomics of the fungal order Sordariales.</title>
        <authorList>
            <person name="Hensen N."/>
            <person name="Bonometti L."/>
            <person name="Westerberg I."/>
            <person name="Brannstrom I.O."/>
            <person name="Guillou S."/>
            <person name="Cros-Aarteil S."/>
            <person name="Calhoun S."/>
            <person name="Haridas S."/>
            <person name="Kuo A."/>
            <person name="Mondo S."/>
            <person name="Pangilinan J."/>
            <person name="Riley R."/>
            <person name="LaButti K."/>
            <person name="Andreopoulos B."/>
            <person name="Lipzen A."/>
            <person name="Chen C."/>
            <person name="Yan M."/>
            <person name="Daum C."/>
            <person name="Ng V."/>
            <person name="Clum A."/>
            <person name="Steindorff A."/>
            <person name="Ohm R.A."/>
            <person name="Martin F."/>
            <person name="Silar P."/>
            <person name="Natvig D.O."/>
            <person name="Lalanne C."/>
            <person name="Gautier V."/>
            <person name="Ament-Velasquez S.L."/>
            <person name="Kruys A."/>
            <person name="Hutchinson M.I."/>
            <person name="Powell A.J."/>
            <person name="Barry K."/>
            <person name="Miller A.N."/>
            <person name="Grigoriev I.V."/>
            <person name="Debuchy R."/>
            <person name="Gladieux P."/>
            <person name="Hiltunen Thoren M."/>
            <person name="Johannesson H."/>
        </authorList>
    </citation>
    <scope>NUCLEOTIDE SEQUENCE</scope>
    <source>
        <strain evidence="1">CBS 532.94</strain>
    </source>
</reference>
<evidence type="ECO:0000313" key="2">
    <source>
        <dbReference type="Proteomes" id="UP001303760"/>
    </source>
</evidence>
<dbReference type="AlphaFoldDB" id="A0AAN7H6W9"/>
<dbReference type="Proteomes" id="UP001303760">
    <property type="component" value="Unassembled WGS sequence"/>
</dbReference>
<evidence type="ECO:0000313" key="1">
    <source>
        <dbReference type="EMBL" id="KAK4233418.1"/>
    </source>
</evidence>
<accession>A0AAN7H6W9</accession>